<dbReference type="GO" id="GO:0009090">
    <property type="term" value="P:homoserine biosynthetic process"/>
    <property type="evidence" value="ECO:0007669"/>
    <property type="project" value="TreeGrafter"/>
</dbReference>
<gene>
    <name evidence="20" type="ORF">X560_0422</name>
</gene>
<feature type="binding site" evidence="16">
    <location>
        <position position="74"/>
    </location>
    <ligand>
        <name>substrate</name>
    </ligand>
</feature>
<dbReference type="Gene3D" id="3.30.2130.10">
    <property type="entry name" value="VC0802-like"/>
    <property type="match status" value="1"/>
</dbReference>
<keyword evidence="12" id="KW-0220">Diaminopimelate biosynthesis</keyword>
<evidence type="ECO:0000256" key="1">
    <source>
        <dbReference type="ARBA" id="ARBA00003121"/>
    </source>
</evidence>
<dbReference type="PIRSF" id="PIRSF000726">
    <property type="entry name" value="Asp_kin"/>
    <property type="match status" value="1"/>
</dbReference>
<dbReference type="GO" id="GO:0009088">
    <property type="term" value="P:threonine biosynthetic process"/>
    <property type="evidence" value="ECO:0007669"/>
    <property type="project" value="UniProtKB-UniPathway"/>
</dbReference>
<dbReference type="SUPFAM" id="SSF53633">
    <property type="entry name" value="Carbamate kinase-like"/>
    <property type="match status" value="1"/>
</dbReference>
<keyword evidence="21" id="KW-1185">Reference proteome</keyword>
<dbReference type="InterPro" id="IPR001341">
    <property type="entry name" value="Asp_kinase"/>
</dbReference>
<dbReference type="OrthoDB" id="9799110at2"/>
<evidence type="ECO:0000256" key="4">
    <source>
        <dbReference type="ARBA" id="ARBA00005139"/>
    </source>
</evidence>
<dbReference type="InterPro" id="IPR002912">
    <property type="entry name" value="ACT_dom"/>
</dbReference>
<dbReference type="EC" id="2.7.2.4" evidence="17"/>
<feature type="binding site" evidence="16">
    <location>
        <begin position="7"/>
        <end position="10"/>
    </location>
    <ligand>
        <name>ATP</name>
        <dbReference type="ChEBI" id="CHEBI:30616"/>
    </ligand>
</feature>
<evidence type="ECO:0000256" key="6">
    <source>
        <dbReference type="ARBA" id="ARBA00022605"/>
    </source>
</evidence>
<keyword evidence="13" id="KW-0457">Lysine biosynthesis</keyword>
<feature type="binding site" evidence="16">
    <location>
        <position position="179"/>
    </location>
    <ligand>
        <name>ATP</name>
        <dbReference type="ChEBI" id="CHEBI:30616"/>
    </ligand>
</feature>
<comment type="pathway">
    <text evidence="3 18">Amino-acid biosynthesis; L-methionine biosynthesis via de novo pathway; L-homoserine from L-aspartate: step 1/3.</text>
</comment>
<evidence type="ECO:0000256" key="16">
    <source>
        <dbReference type="PIRSR" id="PIRSR000726-1"/>
    </source>
</evidence>
<evidence type="ECO:0000256" key="5">
    <source>
        <dbReference type="ARBA" id="ARBA00010122"/>
    </source>
</evidence>
<dbReference type="NCBIfam" id="TIGR00657">
    <property type="entry name" value="asp_kinases"/>
    <property type="match status" value="1"/>
</dbReference>
<dbReference type="InterPro" id="IPR041740">
    <property type="entry name" value="AKii-LysC-BS"/>
</dbReference>
<feature type="binding site" evidence="16">
    <location>
        <begin position="173"/>
        <end position="174"/>
    </location>
    <ligand>
        <name>ATP</name>
        <dbReference type="ChEBI" id="CHEBI:30616"/>
    </ligand>
</feature>
<dbReference type="FunFam" id="3.30.2130.10:FF:000001">
    <property type="entry name" value="Bifunctional aspartokinase/homoserine dehydrogenase"/>
    <property type="match status" value="1"/>
</dbReference>
<dbReference type="PROSITE" id="PS51671">
    <property type="entry name" value="ACT"/>
    <property type="match status" value="1"/>
</dbReference>
<protein>
    <recommendedName>
        <fullName evidence="17">Aspartokinase</fullName>
        <ecNumber evidence="17">2.7.2.4</ecNumber>
    </recommendedName>
</protein>
<feature type="binding site" evidence="16">
    <location>
        <position position="184"/>
    </location>
    <ligand>
        <name>ATP</name>
        <dbReference type="ChEBI" id="CHEBI:30616"/>
    </ligand>
</feature>
<sequence>MGLVVLKFGGTSVSSVSKIQKTAEQAVLEHQKGNQVIVVVSAMGKSTDKLVQMAEEIATTPSKREMDMLLATGEQITISLLAMALQERGQEAISYTGWQAGIETEAVHGNARILDMEHDKIMTSLGDGKIVIVAGFQGITRDGEITTLGRGGSDTTAVALAAEFSAEKCVICTDVDGVYTTDPRFIKRAQKLTQLTYDEMLELANLGAGVLHPRSVEYAKNFKIPLEVRLSHGLENGTMIEEEMYVENAKVVRGIAFEDQLTRVTIHWSEKENMRVSKVFSELAKNNIDVDIIIQGITGLGHGNLSFTIQSAALLNTLAVLENKKTDIQYEKLESEQNLAKVSIVGSGMVSNPGVAARMFEALTENDVPIKMISTSEIKVSTVVPERKMVEAAQVLHDTFELEN</sequence>
<dbReference type="PANTHER" id="PTHR21499">
    <property type="entry name" value="ASPARTATE KINASE"/>
    <property type="match status" value="1"/>
</dbReference>
<reference evidence="20 21" key="1">
    <citation type="journal article" date="2015" name="Genome Biol. Evol.">
        <title>Comparative Genomics of Listeria Sensu Lato: Genus-Wide Differences in Evolutionary Dynamics and the Progressive Gain of Complex, Potentially Pathogenicity-Related Traits through Lateral Gene Transfer.</title>
        <authorList>
            <person name="Chiara M."/>
            <person name="Caruso M."/>
            <person name="D'Erchia A.M."/>
            <person name="Manzari C."/>
            <person name="Fraccalvieri R."/>
            <person name="Goffredo E."/>
            <person name="Latorre L."/>
            <person name="Miccolupo A."/>
            <person name="Padalino I."/>
            <person name="Santagada G."/>
            <person name="Chiocco D."/>
            <person name="Pesole G."/>
            <person name="Horner D.S."/>
            <person name="Parisi A."/>
        </authorList>
    </citation>
    <scope>NUCLEOTIDE SEQUENCE [LARGE SCALE GENOMIC DNA]</scope>
    <source>
        <strain evidence="20 21">1991</strain>
    </source>
</reference>
<dbReference type="GO" id="GO:0005829">
    <property type="term" value="C:cytosol"/>
    <property type="evidence" value="ECO:0007669"/>
    <property type="project" value="TreeGrafter"/>
</dbReference>
<evidence type="ECO:0000256" key="15">
    <source>
        <dbReference type="ARBA" id="ARBA00063835"/>
    </source>
</evidence>
<proteinExistence type="inferred from homology"/>
<comment type="catalytic activity">
    <reaction evidence="14 17">
        <text>L-aspartate + ATP = 4-phospho-L-aspartate + ADP</text>
        <dbReference type="Rhea" id="RHEA:23776"/>
        <dbReference type="ChEBI" id="CHEBI:29991"/>
        <dbReference type="ChEBI" id="CHEBI:30616"/>
        <dbReference type="ChEBI" id="CHEBI:57535"/>
        <dbReference type="ChEBI" id="CHEBI:456216"/>
        <dbReference type="EC" id="2.7.2.4"/>
    </reaction>
</comment>
<evidence type="ECO:0000256" key="13">
    <source>
        <dbReference type="ARBA" id="ARBA00023154"/>
    </source>
</evidence>
<feature type="domain" description="ACT" evidence="19">
    <location>
        <begin position="344"/>
        <end position="404"/>
    </location>
</feature>
<comment type="subunit">
    <text evidence="15">Tetramer consisting of 2 isoforms Alpha (catalytic and regulation) and of a homodimer of 2 isoforms Beta (regulation).</text>
</comment>
<dbReference type="CDD" id="cd04923">
    <property type="entry name" value="ACT_AK-LysC-DapG-like_2"/>
    <property type="match status" value="1"/>
</dbReference>
<dbReference type="InterPro" id="IPR001048">
    <property type="entry name" value="Asp/Glu/Uridylate_kinase"/>
</dbReference>
<dbReference type="PATRIC" id="fig|1430899.3.peg.433"/>
<keyword evidence="6 18" id="KW-0028">Amino-acid biosynthesis</keyword>
<dbReference type="GO" id="GO:0005524">
    <property type="term" value="F:ATP binding"/>
    <property type="evidence" value="ECO:0007669"/>
    <property type="project" value="UniProtKB-KW"/>
</dbReference>
<evidence type="ECO:0000256" key="8">
    <source>
        <dbReference type="ARBA" id="ARBA00022737"/>
    </source>
</evidence>
<comment type="pathway">
    <text evidence="4 18">Amino-acid biosynthesis; L-threonine biosynthesis; L-threonine from L-aspartate: step 1/5.</text>
</comment>
<evidence type="ECO:0000256" key="17">
    <source>
        <dbReference type="RuleBase" id="RU003448"/>
    </source>
</evidence>
<dbReference type="SUPFAM" id="SSF55021">
    <property type="entry name" value="ACT-like"/>
    <property type="match status" value="2"/>
</dbReference>
<comment type="similarity">
    <text evidence="5 17">Belongs to the aspartokinase family.</text>
</comment>
<evidence type="ECO:0000256" key="10">
    <source>
        <dbReference type="ARBA" id="ARBA00022777"/>
    </source>
</evidence>
<evidence type="ECO:0000259" key="19">
    <source>
        <dbReference type="PROSITE" id="PS51671"/>
    </source>
</evidence>
<evidence type="ECO:0000256" key="2">
    <source>
        <dbReference type="ARBA" id="ARBA00004766"/>
    </source>
</evidence>
<comment type="caution">
    <text evidence="20">The sequence shown here is derived from an EMBL/GenBank/DDBJ whole genome shotgun (WGS) entry which is preliminary data.</text>
</comment>
<dbReference type="CDD" id="cd04261">
    <property type="entry name" value="AAK_AKii-LysC-BS"/>
    <property type="match status" value="1"/>
</dbReference>
<keyword evidence="8" id="KW-0677">Repeat</keyword>
<evidence type="ECO:0000256" key="9">
    <source>
        <dbReference type="ARBA" id="ARBA00022741"/>
    </source>
</evidence>
<dbReference type="InterPro" id="IPR054352">
    <property type="entry name" value="ACT_Aspartokinase"/>
</dbReference>
<dbReference type="UniPathway" id="UPA00034">
    <property type="reaction ID" value="UER00015"/>
</dbReference>
<keyword evidence="11 16" id="KW-0067">ATP-binding</keyword>
<evidence type="ECO:0000256" key="14">
    <source>
        <dbReference type="ARBA" id="ARBA00047872"/>
    </source>
</evidence>
<dbReference type="FunFam" id="3.40.1160.10:FF:000002">
    <property type="entry name" value="Aspartokinase"/>
    <property type="match status" value="1"/>
</dbReference>
<evidence type="ECO:0000256" key="11">
    <source>
        <dbReference type="ARBA" id="ARBA00022840"/>
    </source>
</evidence>
<dbReference type="GO" id="GO:0019877">
    <property type="term" value="P:diaminopimelate biosynthetic process"/>
    <property type="evidence" value="ECO:0007669"/>
    <property type="project" value="UniProtKB-KW"/>
</dbReference>
<dbReference type="Proteomes" id="UP000052258">
    <property type="component" value="Unassembled WGS sequence"/>
</dbReference>
<dbReference type="InterPro" id="IPR045865">
    <property type="entry name" value="ACT-like_dom_sf"/>
</dbReference>
<dbReference type="GO" id="GO:0009089">
    <property type="term" value="P:lysine biosynthetic process via diaminopimelate"/>
    <property type="evidence" value="ECO:0007669"/>
    <property type="project" value="UniProtKB-UniPathway"/>
</dbReference>
<accession>A0A0J8GE99</accession>
<evidence type="ECO:0000256" key="18">
    <source>
        <dbReference type="RuleBase" id="RU004249"/>
    </source>
</evidence>
<dbReference type="InterPro" id="IPR036393">
    <property type="entry name" value="AceGlu_kinase-like_sf"/>
</dbReference>
<evidence type="ECO:0000256" key="12">
    <source>
        <dbReference type="ARBA" id="ARBA00022915"/>
    </source>
</evidence>
<dbReference type="NCBIfam" id="NF005156">
    <property type="entry name" value="PRK06635.1-5"/>
    <property type="match status" value="1"/>
</dbReference>
<dbReference type="NCBIfam" id="TIGR00656">
    <property type="entry name" value="asp_kin_monofn"/>
    <property type="match status" value="1"/>
</dbReference>
<organism evidence="20 21">
    <name type="scientific">Listeria fleischmannii 1991</name>
    <dbReference type="NCBI Taxonomy" id="1430899"/>
    <lineage>
        <taxon>Bacteria</taxon>
        <taxon>Bacillati</taxon>
        <taxon>Bacillota</taxon>
        <taxon>Bacilli</taxon>
        <taxon>Bacillales</taxon>
        <taxon>Listeriaceae</taxon>
        <taxon>Listeria</taxon>
    </lineage>
</organism>
<dbReference type="NCBIfam" id="NF005155">
    <property type="entry name" value="PRK06635.1-4"/>
    <property type="match status" value="1"/>
</dbReference>
<dbReference type="PANTHER" id="PTHR21499:SF68">
    <property type="entry name" value="ASPARTOKINASE 2"/>
    <property type="match status" value="1"/>
</dbReference>
<dbReference type="GO" id="GO:0004072">
    <property type="term" value="F:aspartate kinase activity"/>
    <property type="evidence" value="ECO:0007669"/>
    <property type="project" value="UniProtKB-EC"/>
</dbReference>
<dbReference type="RefSeq" id="WP_059139863.1">
    <property type="nucleotide sequence ID" value="NZ_KQ130610.1"/>
</dbReference>
<evidence type="ECO:0000313" key="20">
    <source>
        <dbReference type="EMBL" id="KMT61002.1"/>
    </source>
</evidence>
<dbReference type="UniPathway" id="UPA00051">
    <property type="reaction ID" value="UER00462"/>
</dbReference>
<evidence type="ECO:0000256" key="3">
    <source>
        <dbReference type="ARBA" id="ARBA00004986"/>
    </source>
</evidence>
<dbReference type="Gene3D" id="3.40.1160.10">
    <property type="entry name" value="Acetylglutamate kinase-like"/>
    <property type="match status" value="1"/>
</dbReference>
<evidence type="ECO:0000256" key="7">
    <source>
        <dbReference type="ARBA" id="ARBA00022679"/>
    </source>
</evidence>
<dbReference type="PROSITE" id="PS00324">
    <property type="entry name" value="ASPARTOKINASE"/>
    <property type="match status" value="1"/>
</dbReference>
<dbReference type="InterPro" id="IPR005260">
    <property type="entry name" value="Asp_kin_monofn"/>
</dbReference>
<comment type="function">
    <text evidence="1">Catalyzes the phosphorylation of the beta-carboxyl group of aspartic acid with ATP to yield 4-phospho-L-aspartate, which is involved in the branched biosynthetic pathway leading to the biosynthesis of amino acids threonine, isoleucine and methionine.</text>
</comment>
<dbReference type="Pfam" id="PF00696">
    <property type="entry name" value="AA_kinase"/>
    <property type="match status" value="1"/>
</dbReference>
<dbReference type="NCBIfam" id="NF005154">
    <property type="entry name" value="PRK06635.1-2"/>
    <property type="match status" value="1"/>
</dbReference>
<feature type="binding site" evidence="16">
    <location>
        <position position="47"/>
    </location>
    <ligand>
        <name>substrate</name>
    </ligand>
</feature>
<dbReference type="InterPro" id="IPR018042">
    <property type="entry name" value="Aspartate_kinase_CS"/>
</dbReference>
<keyword evidence="10 17" id="KW-0418">Kinase</keyword>
<comment type="pathway">
    <text evidence="2 18">Amino-acid biosynthesis; L-lysine biosynthesis via DAP pathway; (S)-tetrahydrodipicolinate from L-aspartate: step 1/4.</text>
</comment>
<keyword evidence="9 16" id="KW-0547">Nucleotide-binding</keyword>
<dbReference type="CDD" id="cd04913">
    <property type="entry name" value="ACT_AKii-LysC-BS-like_1"/>
    <property type="match status" value="1"/>
</dbReference>
<dbReference type="EMBL" id="AZHO01000005">
    <property type="protein sequence ID" value="KMT61002.1"/>
    <property type="molecule type" value="Genomic_DNA"/>
</dbReference>
<keyword evidence="7 17" id="KW-0808">Transferase</keyword>
<dbReference type="UniPathway" id="UPA00050">
    <property type="reaction ID" value="UER00461"/>
</dbReference>
<dbReference type="AlphaFoldDB" id="A0A0J8GE99"/>
<name>A0A0J8GE99_9LIST</name>
<evidence type="ECO:0000313" key="21">
    <source>
        <dbReference type="Proteomes" id="UP000052258"/>
    </source>
</evidence>
<dbReference type="Pfam" id="PF22468">
    <property type="entry name" value="ACT_9"/>
    <property type="match status" value="1"/>
</dbReference>